<name>A0AAN7AYD0_9PEZI</name>
<evidence type="ECO:0000313" key="5">
    <source>
        <dbReference type="Proteomes" id="UP001303160"/>
    </source>
</evidence>
<proteinExistence type="predicted"/>
<dbReference type="EMBL" id="MU863888">
    <property type="protein sequence ID" value="KAK4203499.1"/>
    <property type="molecule type" value="Genomic_DNA"/>
</dbReference>
<keyword evidence="1" id="KW-0694">RNA-binding</keyword>
<dbReference type="PROSITE" id="PS50102">
    <property type="entry name" value="RRM"/>
    <property type="match status" value="1"/>
</dbReference>
<feature type="compositionally biased region" description="Polar residues" evidence="2">
    <location>
        <begin position="198"/>
        <end position="210"/>
    </location>
</feature>
<evidence type="ECO:0000313" key="4">
    <source>
        <dbReference type="EMBL" id="KAK4203499.1"/>
    </source>
</evidence>
<protein>
    <recommendedName>
        <fullName evidence="3">RRM domain-containing protein</fullName>
    </recommendedName>
</protein>
<feature type="region of interest" description="Disordered" evidence="2">
    <location>
        <begin position="704"/>
        <end position="745"/>
    </location>
</feature>
<comment type="caution">
    <text evidence="4">The sequence shown here is derived from an EMBL/GenBank/DDBJ whole genome shotgun (WGS) entry which is preliminary data.</text>
</comment>
<dbReference type="GO" id="GO:0003723">
    <property type="term" value="F:RNA binding"/>
    <property type="evidence" value="ECO:0007669"/>
    <property type="project" value="UniProtKB-UniRule"/>
</dbReference>
<evidence type="ECO:0000256" key="2">
    <source>
        <dbReference type="SAM" id="MobiDB-lite"/>
    </source>
</evidence>
<feature type="domain" description="RRM" evidence="3">
    <location>
        <begin position="389"/>
        <end position="460"/>
    </location>
</feature>
<feature type="compositionally biased region" description="Polar residues" evidence="2">
    <location>
        <begin position="333"/>
        <end position="345"/>
    </location>
</feature>
<keyword evidence="5" id="KW-1185">Reference proteome</keyword>
<evidence type="ECO:0000259" key="3">
    <source>
        <dbReference type="PROSITE" id="PS50102"/>
    </source>
</evidence>
<dbReference type="InterPro" id="IPR000504">
    <property type="entry name" value="RRM_dom"/>
</dbReference>
<feature type="region of interest" description="Disordered" evidence="2">
    <location>
        <begin position="453"/>
        <end position="561"/>
    </location>
</feature>
<dbReference type="PANTHER" id="PTHR23295:SF6">
    <property type="entry name" value="NEOSIN, ISOFORM A"/>
    <property type="match status" value="1"/>
</dbReference>
<reference evidence="4" key="2">
    <citation type="submission" date="2023-05" db="EMBL/GenBank/DDBJ databases">
        <authorList>
            <consortium name="Lawrence Berkeley National Laboratory"/>
            <person name="Steindorff A."/>
            <person name="Hensen N."/>
            <person name="Bonometti L."/>
            <person name="Westerberg I."/>
            <person name="Brannstrom I.O."/>
            <person name="Guillou S."/>
            <person name="Cros-Aarteil S."/>
            <person name="Calhoun S."/>
            <person name="Haridas S."/>
            <person name="Kuo A."/>
            <person name="Mondo S."/>
            <person name="Pangilinan J."/>
            <person name="Riley R."/>
            <person name="Labutti K."/>
            <person name="Andreopoulos B."/>
            <person name="Lipzen A."/>
            <person name="Chen C."/>
            <person name="Yanf M."/>
            <person name="Daum C."/>
            <person name="Ng V."/>
            <person name="Clum A."/>
            <person name="Ohm R."/>
            <person name="Martin F."/>
            <person name="Silar P."/>
            <person name="Natvig D."/>
            <person name="Lalanne C."/>
            <person name="Gautier V."/>
            <person name="Ament-Velasquez S.L."/>
            <person name="Kruys A."/>
            <person name="Hutchinson M.I."/>
            <person name="Powell A.J."/>
            <person name="Barry K."/>
            <person name="Miller A.N."/>
            <person name="Grigoriev I.V."/>
            <person name="Debuchy R."/>
            <person name="Gladieux P."/>
            <person name="Thoren M.H."/>
            <person name="Johannesson H."/>
        </authorList>
    </citation>
    <scope>NUCLEOTIDE SEQUENCE</scope>
    <source>
        <strain evidence="4">CBS 315.58</strain>
    </source>
</reference>
<dbReference type="Pfam" id="PF00076">
    <property type="entry name" value="RRM_1"/>
    <property type="match status" value="1"/>
</dbReference>
<feature type="compositionally biased region" description="Basic residues" evidence="2">
    <location>
        <begin position="548"/>
        <end position="557"/>
    </location>
</feature>
<organism evidence="4 5">
    <name type="scientific">Triangularia verruculosa</name>
    <dbReference type="NCBI Taxonomy" id="2587418"/>
    <lineage>
        <taxon>Eukaryota</taxon>
        <taxon>Fungi</taxon>
        <taxon>Dikarya</taxon>
        <taxon>Ascomycota</taxon>
        <taxon>Pezizomycotina</taxon>
        <taxon>Sordariomycetes</taxon>
        <taxon>Sordariomycetidae</taxon>
        <taxon>Sordariales</taxon>
        <taxon>Podosporaceae</taxon>
        <taxon>Triangularia</taxon>
    </lineage>
</organism>
<reference evidence="4" key="1">
    <citation type="journal article" date="2023" name="Mol. Phylogenet. Evol.">
        <title>Genome-scale phylogeny and comparative genomics of the fungal order Sordariales.</title>
        <authorList>
            <person name="Hensen N."/>
            <person name="Bonometti L."/>
            <person name="Westerberg I."/>
            <person name="Brannstrom I.O."/>
            <person name="Guillou S."/>
            <person name="Cros-Aarteil S."/>
            <person name="Calhoun S."/>
            <person name="Haridas S."/>
            <person name="Kuo A."/>
            <person name="Mondo S."/>
            <person name="Pangilinan J."/>
            <person name="Riley R."/>
            <person name="LaButti K."/>
            <person name="Andreopoulos B."/>
            <person name="Lipzen A."/>
            <person name="Chen C."/>
            <person name="Yan M."/>
            <person name="Daum C."/>
            <person name="Ng V."/>
            <person name="Clum A."/>
            <person name="Steindorff A."/>
            <person name="Ohm R.A."/>
            <person name="Martin F."/>
            <person name="Silar P."/>
            <person name="Natvig D.O."/>
            <person name="Lalanne C."/>
            <person name="Gautier V."/>
            <person name="Ament-Velasquez S.L."/>
            <person name="Kruys A."/>
            <person name="Hutchinson M.I."/>
            <person name="Powell A.J."/>
            <person name="Barry K."/>
            <person name="Miller A.N."/>
            <person name="Grigoriev I.V."/>
            <person name="Debuchy R."/>
            <person name="Gladieux P."/>
            <person name="Hiltunen Thoren M."/>
            <person name="Johannesson H."/>
        </authorList>
    </citation>
    <scope>NUCLEOTIDE SEQUENCE</scope>
    <source>
        <strain evidence="4">CBS 315.58</strain>
    </source>
</reference>
<feature type="compositionally biased region" description="Basic and acidic residues" evidence="2">
    <location>
        <begin position="471"/>
        <end position="520"/>
    </location>
</feature>
<accession>A0AAN7AYD0</accession>
<dbReference type="PANTHER" id="PTHR23295">
    <property type="entry name" value="NUCLEAR RECEPTOR COACTIVATOR 5-RELATED"/>
    <property type="match status" value="1"/>
</dbReference>
<feature type="region of interest" description="Disordered" evidence="2">
    <location>
        <begin position="56"/>
        <end position="363"/>
    </location>
</feature>
<dbReference type="InterPro" id="IPR052600">
    <property type="entry name" value="Nuc_rcpt_coact/corep"/>
</dbReference>
<evidence type="ECO:0000256" key="1">
    <source>
        <dbReference type="PROSITE-ProRule" id="PRU00176"/>
    </source>
</evidence>
<dbReference type="SMART" id="SM00360">
    <property type="entry name" value="RRM"/>
    <property type="match status" value="1"/>
</dbReference>
<dbReference type="InterPro" id="IPR035979">
    <property type="entry name" value="RBD_domain_sf"/>
</dbReference>
<feature type="compositionally biased region" description="Low complexity" evidence="2">
    <location>
        <begin position="110"/>
        <end position="120"/>
    </location>
</feature>
<feature type="compositionally biased region" description="Low complexity" evidence="2">
    <location>
        <begin position="219"/>
        <end position="239"/>
    </location>
</feature>
<dbReference type="SUPFAM" id="SSF54928">
    <property type="entry name" value="RNA-binding domain, RBD"/>
    <property type="match status" value="1"/>
</dbReference>
<gene>
    <name evidence="4" type="ORF">QBC40DRAFT_20322</name>
</gene>
<dbReference type="AlphaFoldDB" id="A0AAN7AYD0"/>
<feature type="compositionally biased region" description="Polar residues" evidence="2">
    <location>
        <begin position="159"/>
        <end position="184"/>
    </location>
</feature>
<dbReference type="InterPro" id="IPR012677">
    <property type="entry name" value="Nucleotide-bd_a/b_plait_sf"/>
</dbReference>
<dbReference type="Gene3D" id="3.30.70.330">
    <property type="match status" value="1"/>
</dbReference>
<dbReference type="Proteomes" id="UP001303160">
    <property type="component" value="Unassembled WGS sequence"/>
</dbReference>
<sequence length="851" mass="90667">MSEQSPEIVAAASLSPLSPKPISVQIQSNSVVPMLQDQAATTDTAALNPADFHQSEPMTGIIMDPGLENHSASAPVSDTIVVAGDSSDFHDDSDGSIDYGDEDETQGNVAATADGAADAAPDNDEYAKSFDSPPVDAQSSNSEAGSGELQPDVSEEAAPSNSMNEQVTSAPAVPSATQPHSNSLAVAPLEDGPPPPTSSSAEQPNANGSPTLMPGDNEPPSTTTSSGPPNPLSPTSTLPTPAPKGKSDAFVDTGLATAGPPMQDPASIQKLVDDITARASATDAAPTTSLLSGPHPSSLPPKPVVSAQPQSYSRGPPVYGHPLTPTDGGLMRSYNQSSHATSRNSYDMEPSAPGQGPASGFGGSAWETFLAEEKQYTSEQNWDKFPEGSRVFVGNLSSDRVSKQQVFAVFSKYGRLAQISMKSAYGFIQYHTVSEAQAALEACRDMEIGGRRIHLEISRRQTKKPSSSGDNRGHSPERRPGPRGPANDRFDSNSRRNDFRRSASPRRDNSRGFYPRDRDNGPMPHDRRRSRSPPRRDRFGSNSDAYRRRSPSPYHRRTPSELDIAQRYGSAVPDIQILLMHDVDRPFVTWVENALRVRGLTTDVMHLNPRFPRETIVQRLVIEGVHAIIDLDRNSPLQARVNLQLFIRNTNTNIKFENYSQLDPPIAAELILREKSKAAVQARPPPIAAQSAYAPTYQSPAVYQPPVIPSPPPAATGYPHHQQHSHYAPLPQAVPPPVPQAAAAAPPTVPAALPDLSKVDNDTLRTILAGLQAQPHQAQHAAAAAVPQIDINALLGSLQNAAPQQYGAPPPQAGYYSGVPPPPAAGQNNAGGNNAHIQNIMENLKRASGGK</sequence>